<dbReference type="PANTHER" id="PTHR34584">
    <property type="entry name" value="NA(+)/H(+) ANTIPORTER SUBUNIT E1"/>
    <property type="match status" value="1"/>
</dbReference>
<keyword evidence="5 7" id="KW-1133">Transmembrane helix</keyword>
<protein>
    <submittedName>
        <fullName evidence="8">Multicomponent K+:H+ antiporter subunit E</fullName>
    </submittedName>
</protein>
<dbReference type="RefSeq" id="WP_183963662.1">
    <property type="nucleotide sequence ID" value="NZ_BAABEW010000016.1"/>
</dbReference>
<dbReference type="InterPro" id="IPR002758">
    <property type="entry name" value="Cation_antiport_E"/>
</dbReference>
<dbReference type="Proteomes" id="UP000532440">
    <property type="component" value="Unassembled WGS sequence"/>
</dbReference>
<comment type="caution">
    <text evidence="8">The sequence shown here is derived from an EMBL/GenBank/DDBJ whole genome shotgun (WGS) entry which is preliminary data.</text>
</comment>
<dbReference type="Pfam" id="PF01899">
    <property type="entry name" value="MNHE"/>
    <property type="match status" value="1"/>
</dbReference>
<evidence type="ECO:0000256" key="1">
    <source>
        <dbReference type="ARBA" id="ARBA00004651"/>
    </source>
</evidence>
<evidence type="ECO:0000256" key="3">
    <source>
        <dbReference type="ARBA" id="ARBA00022475"/>
    </source>
</evidence>
<feature type="transmembrane region" description="Helical" evidence="7">
    <location>
        <begin position="63"/>
        <end position="83"/>
    </location>
</feature>
<keyword evidence="3" id="KW-1003">Cell membrane</keyword>
<dbReference type="PANTHER" id="PTHR34584:SF1">
    <property type="entry name" value="NA(+)_H(+) ANTIPORTER SUBUNIT E1"/>
    <property type="match status" value="1"/>
</dbReference>
<dbReference type="AlphaFoldDB" id="A0A7W8M7L7"/>
<evidence type="ECO:0000256" key="2">
    <source>
        <dbReference type="ARBA" id="ARBA00006228"/>
    </source>
</evidence>
<dbReference type="EMBL" id="JACHGB010000001">
    <property type="protein sequence ID" value="MBB5270355.1"/>
    <property type="molecule type" value="Genomic_DNA"/>
</dbReference>
<keyword evidence="4 7" id="KW-0812">Transmembrane</keyword>
<keyword evidence="6 7" id="KW-0472">Membrane</keyword>
<evidence type="ECO:0000256" key="5">
    <source>
        <dbReference type="ARBA" id="ARBA00022989"/>
    </source>
</evidence>
<evidence type="ECO:0000313" key="8">
    <source>
        <dbReference type="EMBL" id="MBB5270355.1"/>
    </source>
</evidence>
<organism evidence="8 9">
    <name type="scientific">Quisquiliibacterium transsilvanicum</name>
    <dbReference type="NCBI Taxonomy" id="1549638"/>
    <lineage>
        <taxon>Bacteria</taxon>
        <taxon>Pseudomonadati</taxon>
        <taxon>Pseudomonadota</taxon>
        <taxon>Betaproteobacteria</taxon>
        <taxon>Burkholderiales</taxon>
        <taxon>Burkholderiaceae</taxon>
        <taxon>Quisquiliibacterium</taxon>
    </lineage>
</organism>
<sequence length="161" mass="17889">MKRLLPSPLISATVLLLWLLLNNTVAPGQVLLGAVLAVAIPRLTAGLRPDQPRIRRPLTIVRLGLTVLWDIVVANLQVAIRILGPERRLSPRFFWLPLDIRDPHGIAALAGIITMTPGTLSSDLTPDRRYLLVHALDASDPQQVCEEIKRRYEAPLMEIYG</sequence>
<evidence type="ECO:0000313" key="9">
    <source>
        <dbReference type="Proteomes" id="UP000532440"/>
    </source>
</evidence>
<comment type="subcellular location">
    <subcellularLocation>
        <location evidence="1">Cell membrane</location>
        <topology evidence="1">Multi-pass membrane protein</topology>
    </subcellularLocation>
</comment>
<dbReference type="NCBIfam" id="NF006520">
    <property type="entry name" value="PRK08965.1-4"/>
    <property type="match status" value="1"/>
</dbReference>
<evidence type="ECO:0000256" key="4">
    <source>
        <dbReference type="ARBA" id="ARBA00022692"/>
    </source>
</evidence>
<dbReference type="PIRSF" id="PIRSF019239">
    <property type="entry name" value="MrpE"/>
    <property type="match status" value="1"/>
</dbReference>
<dbReference type="GO" id="GO:0008324">
    <property type="term" value="F:monoatomic cation transmembrane transporter activity"/>
    <property type="evidence" value="ECO:0007669"/>
    <property type="project" value="InterPro"/>
</dbReference>
<keyword evidence="9" id="KW-1185">Reference proteome</keyword>
<gene>
    <name evidence="8" type="ORF">HNQ70_000339</name>
</gene>
<dbReference type="GO" id="GO:0005886">
    <property type="term" value="C:plasma membrane"/>
    <property type="evidence" value="ECO:0007669"/>
    <property type="project" value="UniProtKB-SubCell"/>
</dbReference>
<evidence type="ECO:0000256" key="7">
    <source>
        <dbReference type="SAM" id="Phobius"/>
    </source>
</evidence>
<reference evidence="8 9" key="1">
    <citation type="submission" date="2020-08" db="EMBL/GenBank/DDBJ databases">
        <title>Genomic Encyclopedia of Type Strains, Phase IV (KMG-IV): sequencing the most valuable type-strain genomes for metagenomic binning, comparative biology and taxonomic classification.</title>
        <authorList>
            <person name="Goeker M."/>
        </authorList>
    </citation>
    <scope>NUCLEOTIDE SEQUENCE [LARGE SCALE GENOMIC DNA]</scope>
    <source>
        <strain evidence="8 9">DSM 29781</strain>
    </source>
</reference>
<accession>A0A7W8M7L7</accession>
<dbReference type="NCBIfam" id="NF006518">
    <property type="entry name" value="PRK08965.1-2"/>
    <property type="match status" value="1"/>
</dbReference>
<name>A0A7W8M7L7_9BURK</name>
<proteinExistence type="inferred from homology"/>
<evidence type="ECO:0000256" key="6">
    <source>
        <dbReference type="ARBA" id="ARBA00023136"/>
    </source>
</evidence>
<comment type="similarity">
    <text evidence="2">Belongs to the CPA3 antiporters (TC 2.A.63) subunit E family.</text>
</comment>